<name>A0ABQ7R853_PLUXY</name>
<sequence>MQKCIIFMELLKATAMKRQDFIRSNFNAVEDRSLIGGSDETVQSDGLHDRLT</sequence>
<proteinExistence type="predicted"/>
<reference evidence="1 2" key="1">
    <citation type="submission" date="2021-06" db="EMBL/GenBank/DDBJ databases">
        <title>A haploid diamondback moth (Plutella xylostella L.) genome assembly resolves 31 chromosomes and identifies a diamide resistance mutation.</title>
        <authorList>
            <person name="Ward C.M."/>
            <person name="Perry K.D."/>
            <person name="Baker G."/>
            <person name="Powis K."/>
            <person name="Heckel D.G."/>
            <person name="Baxter S.W."/>
        </authorList>
    </citation>
    <scope>NUCLEOTIDE SEQUENCE [LARGE SCALE GENOMIC DNA]</scope>
    <source>
        <strain evidence="1 2">LV</strain>
        <tissue evidence="1">Single pupa</tissue>
    </source>
</reference>
<gene>
    <name evidence="1" type="ORF">JYU34_000591</name>
</gene>
<keyword evidence="2" id="KW-1185">Reference proteome</keyword>
<dbReference type="Proteomes" id="UP000823941">
    <property type="component" value="Chromosome 1"/>
</dbReference>
<accession>A0ABQ7R853</accession>
<comment type="caution">
    <text evidence="1">The sequence shown here is derived from an EMBL/GenBank/DDBJ whole genome shotgun (WGS) entry which is preliminary data.</text>
</comment>
<evidence type="ECO:0000313" key="1">
    <source>
        <dbReference type="EMBL" id="KAG7313463.1"/>
    </source>
</evidence>
<organism evidence="1 2">
    <name type="scientific">Plutella xylostella</name>
    <name type="common">Diamondback moth</name>
    <name type="synonym">Plutella maculipennis</name>
    <dbReference type="NCBI Taxonomy" id="51655"/>
    <lineage>
        <taxon>Eukaryota</taxon>
        <taxon>Metazoa</taxon>
        <taxon>Ecdysozoa</taxon>
        <taxon>Arthropoda</taxon>
        <taxon>Hexapoda</taxon>
        <taxon>Insecta</taxon>
        <taxon>Pterygota</taxon>
        <taxon>Neoptera</taxon>
        <taxon>Endopterygota</taxon>
        <taxon>Lepidoptera</taxon>
        <taxon>Glossata</taxon>
        <taxon>Ditrysia</taxon>
        <taxon>Yponomeutoidea</taxon>
        <taxon>Plutellidae</taxon>
        <taxon>Plutella</taxon>
    </lineage>
</organism>
<dbReference type="EMBL" id="JAHIBW010000001">
    <property type="protein sequence ID" value="KAG7313463.1"/>
    <property type="molecule type" value="Genomic_DNA"/>
</dbReference>
<evidence type="ECO:0000313" key="2">
    <source>
        <dbReference type="Proteomes" id="UP000823941"/>
    </source>
</evidence>
<protein>
    <submittedName>
        <fullName evidence="1">Uncharacterized protein</fullName>
    </submittedName>
</protein>